<comment type="caution">
    <text evidence="2">The sequence shown here is derived from an EMBL/GenBank/DDBJ whole genome shotgun (WGS) entry which is preliminary data.</text>
</comment>
<organism evidence="2 3">
    <name type="scientific">Streptomyces kaempferi</name>
    <dbReference type="NCBI Taxonomy" id="333725"/>
    <lineage>
        <taxon>Bacteria</taxon>
        <taxon>Bacillati</taxon>
        <taxon>Actinomycetota</taxon>
        <taxon>Actinomycetes</taxon>
        <taxon>Kitasatosporales</taxon>
        <taxon>Streptomycetaceae</taxon>
        <taxon>Streptomyces</taxon>
    </lineage>
</organism>
<sequence length="89" mass="9453">MRLSFPTGHAREARQALAAAAGPKKEAEAAVPDACREPISPCGPEGHVRERVEAFRGAAADMLDVIPVGVRYRAGRPRPSRAGSRRGHA</sequence>
<dbReference type="Proteomes" id="UP001597058">
    <property type="component" value="Unassembled WGS sequence"/>
</dbReference>
<dbReference type="RefSeq" id="WP_329291810.1">
    <property type="nucleotide sequence ID" value="NZ_JBHSKH010000081.1"/>
</dbReference>
<reference evidence="3" key="1">
    <citation type="journal article" date="2019" name="Int. J. Syst. Evol. Microbiol.">
        <title>The Global Catalogue of Microorganisms (GCM) 10K type strain sequencing project: providing services to taxonomists for standard genome sequencing and annotation.</title>
        <authorList>
            <consortium name="The Broad Institute Genomics Platform"/>
            <consortium name="The Broad Institute Genome Sequencing Center for Infectious Disease"/>
            <person name="Wu L."/>
            <person name="Ma J."/>
        </authorList>
    </citation>
    <scope>NUCLEOTIDE SEQUENCE [LARGE SCALE GENOMIC DNA]</scope>
    <source>
        <strain evidence="3">CGMCC 4.7020</strain>
    </source>
</reference>
<keyword evidence="3" id="KW-1185">Reference proteome</keyword>
<name>A0ABW3XIG3_9ACTN</name>
<proteinExistence type="predicted"/>
<dbReference type="EMBL" id="JBHTMM010000034">
    <property type="protein sequence ID" value="MFD1309150.1"/>
    <property type="molecule type" value="Genomic_DNA"/>
</dbReference>
<feature type="region of interest" description="Disordered" evidence="1">
    <location>
        <begin position="1"/>
        <end position="25"/>
    </location>
</feature>
<gene>
    <name evidence="2" type="ORF">ACFQ5X_25235</name>
</gene>
<accession>A0ABW3XIG3</accession>
<evidence type="ECO:0000256" key="1">
    <source>
        <dbReference type="SAM" id="MobiDB-lite"/>
    </source>
</evidence>
<evidence type="ECO:0000313" key="2">
    <source>
        <dbReference type="EMBL" id="MFD1309150.1"/>
    </source>
</evidence>
<evidence type="ECO:0000313" key="3">
    <source>
        <dbReference type="Proteomes" id="UP001597058"/>
    </source>
</evidence>
<protein>
    <submittedName>
        <fullName evidence="2">Uncharacterized protein</fullName>
    </submittedName>
</protein>